<protein>
    <submittedName>
        <fullName evidence="5">Heterogeneous nuclear ribonucleoprotein M</fullName>
    </submittedName>
</protein>
<dbReference type="CDD" id="cd12661">
    <property type="entry name" value="RRM3_hnRNPM"/>
    <property type="match status" value="1"/>
</dbReference>
<dbReference type="InterPro" id="IPR000504">
    <property type="entry name" value="RRM_dom"/>
</dbReference>
<comment type="caution">
    <text evidence="5">The sequence shown here is derived from an EMBL/GenBank/DDBJ whole genome shotgun (WGS) entry which is preliminary data.</text>
</comment>
<feature type="domain" description="RRM" evidence="4">
    <location>
        <begin position="32"/>
        <end position="110"/>
    </location>
</feature>
<keyword evidence="1 2" id="KW-0694">RNA-binding</keyword>
<dbReference type="InterPro" id="IPR034990">
    <property type="entry name" value="hnRNPM_RRM3"/>
</dbReference>
<dbReference type="Gene3D" id="3.30.70.330">
    <property type="match status" value="3"/>
</dbReference>
<dbReference type="Proteomes" id="UP000053872">
    <property type="component" value="Unassembled WGS sequence"/>
</dbReference>
<dbReference type="SMART" id="SM00360">
    <property type="entry name" value="RRM"/>
    <property type="match status" value="3"/>
</dbReference>
<dbReference type="InterPro" id="IPR035979">
    <property type="entry name" value="RBD_domain_sf"/>
</dbReference>
<dbReference type="GO" id="GO:0005737">
    <property type="term" value="C:cytoplasm"/>
    <property type="evidence" value="ECO:0007669"/>
    <property type="project" value="TreeGrafter"/>
</dbReference>
<keyword evidence="5" id="KW-0687">Ribonucleoprotein</keyword>
<sequence>SERPSQNEKRKEKSVKRGGNRFEPYANPAKRYRAFITNIPFDVKWQSLKDLVKEKVGEVTYVELLMDAEGKSRVSVVVEFKMEESMKKAAEVLNKHSLGGRPLKVKEDPDGEHARRAMQKVMATAGGMGIGPGPGGPGMINIPPSILNNPNIPNEIIHALQAGRLGSTVFVANLDYKVGWKKLKEVFSMAGVVVRADILEDKDGKSRGIGTVTFEQAIEAVQAICILEEMDRAMGGGFEREFGRNEMGMSRSFGETLERGIGGGNASIPGIERMAPGIDRMGSGIERIPSGMGHGMERVGSEIDRMGLVLDRMSSNVERMGSGIDRMAPLGIDHIAPNIERMGPAIERMGSGIERMGSGIGFGIERMGAAIDRVGTTMDRMGSGVERMGSGMERMGIGMERMVPAGMGTGMGQVIERMPAGLDRIGATPMERIGIERMGAAGMERMGLERIGATNMERMGPAMGQGMGAGIDRMGLAMGSNFERPMDMERGNFAGNFAGSLGGTGGPAAGVARKACQIFVRNLPFDFTWKMLKDKFNECGHVLYADIKMENGKSKGCGVVRFESPEVAERACRMMNGIQLRGREIDVRIDRNA</sequence>
<feature type="compositionally biased region" description="Basic and acidic residues" evidence="3">
    <location>
        <begin position="1"/>
        <end position="11"/>
    </location>
</feature>
<dbReference type="Pfam" id="PF00076">
    <property type="entry name" value="RRM_1"/>
    <property type="match status" value="3"/>
</dbReference>
<dbReference type="FunFam" id="3.30.70.330:FF:000548">
    <property type="entry name" value="Myelin expression factor 2"/>
    <property type="match status" value="1"/>
</dbReference>
<dbReference type="GO" id="GO:0005634">
    <property type="term" value="C:nucleus"/>
    <property type="evidence" value="ECO:0007669"/>
    <property type="project" value="TreeGrafter"/>
</dbReference>
<reference evidence="5 6" key="1">
    <citation type="journal article" date="2013" name="Science">
        <title>Genomic diversity and evolution of the head crest in the rock pigeon.</title>
        <authorList>
            <person name="Shapiro M.D."/>
            <person name="Kronenberg Z."/>
            <person name="Li C."/>
            <person name="Domyan E.T."/>
            <person name="Pan H."/>
            <person name="Campbell M."/>
            <person name="Tan H."/>
            <person name="Huff C.D."/>
            <person name="Hu H."/>
            <person name="Vickrey A.I."/>
            <person name="Nielsen S.C."/>
            <person name="Stringham S.A."/>
            <person name="Hu H."/>
            <person name="Willerslev E."/>
            <person name="Gilbert M.T."/>
            <person name="Yandell M."/>
            <person name="Zhang G."/>
            <person name="Wang J."/>
        </authorList>
    </citation>
    <scope>NUCLEOTIDE SEQUENCE [LARGE SCALE GENOMIC DNA]</scope>
    <source>
        <tissue evidence="5">Blood</tissue>
    </source>
</reference>
<dbReference type="FunFam" id="3.30.70.330:FF:000034">
    <property type="entry name" value="heterogeneous nuclear ribonucleoprotein M isoform X1"/>
    <property type="match status" value="1"/>
</dbReference>
<dbReference type="GO" id="GO:1990904">
    <property type="term" value="C:ribonucleoprotein complex"/>
    <property type="evidence" value="ECO:0007669"/>
    <property type="project" value="UniProtKB-KW"/>
</dbReference>
<name>A0A2I0LMA9_COLLI</name>
<evidence type="ECO:0000313" key="5">
    <source>
        <dbReference type="EMBL" id="PKK18556.1"/>
    </source>
</evidence>
<dbReference type="GO" id="GO:0003729">
    <property type="term" value="F:mRNA binding"/>
    <property type="evidence" value="ECO:0007669"/>
    <property type="project" value="TreeGrafter"/>
</dbReference>
<proteinExistence type="predicted"/>
<gene>
    <name evidence="5" type="primary">HNRNPM</name>
    <name evidence="5" type="ORF">A306_00012955</name>
</gene>
<evidence type="ECO:0000256" key="3">
    <source>
        <dbReference type="SAM" id="MobiDB-lite"/>
    </source>
</evidence>
<keyword evidence="6" id="KW-1185">Reference proteome</keyword>
<dbReference type="STRING" id="8932.A0A2I0LMA9"/>
<evidence type="ECO:0000259" key="4">
    <source>
        <dbReference type="PROSITE" id="PS50102"/>
    </source>
</evidence>
<dbReference type="PROSITE" id="PS50102">
    <property type="entry name" value="RRM"/>
    <property type="match status" value="3"/>
</dbReference>
<evidence type="ECO:0000256" key="2">
    <source>
        <dbReference type="PROSITE-ProRule" id="PRU00176"/>
    </source>
</evidence>
<dbReference type="SUPFAM" id="SSF54928">
    <property type="entry name" value="RNA-binding domain, RBD"/>
    <property type="match status" value="2"/>
</dbReference>
<evidence type="ECO:0000256" key="1">
    <source>
        <dbReference type="ARBA" id="ARBA00022884"/>
    </source>
</evidence>
<dbReference type="PANTHER" id="PTHR23003">
    <property type="entry name" value="RNA RECOGNITION MOTIF RRM DOMAIN CONTAINING PROTEIN"/>
    <property type="match status" value="1"/>
</dbReference>
<dbReference type="AlphaFoldDB" id="A0A2I0LMA9"/>
<feature type="non-terminal residue" evidence="5">
    <location>
        <position position="1"/>
    </location>
</feature>
<dbReference type="Pfam" id="PF11532">
    <property type="entry name" value="HnRNP_M_NLS"/>
    <property type="match status" value="1"/>
</dbReference>
<dbReference type="InterPro" id="IPR012677">
    <property type="entry name" value="Nucleotide-bd_a/b_plait_sf"/>
</dbReference>
<accession>A0A2I0LMA9</accession>
<evidence type="ECO:0000313" key="6">
    <source>
        <dbReference type="Proteomes" id="UP000053872"/>
    </source>
</evidence>
<feature type="domain" description="RRM" evidence="4">
    <location>
        <begin position="167"/>
        <end position="245"/>
    </location>
</feature>
<organism evidence="5 6">
    <name type="scientific">Columba livia</name>
    <name type="common">Rock dove</name>
    <dbReference type="NCBI Taxonomy" id="8932"/>
    <lineage>
        <taxon>Eukaryota</taxon>
        <taxon>Metazoa</taxon>
        <taxon>Chordata</taxon>
        <taxon>Craniata</taxon>
        <taxon>Vertebrata</taxon>
        <taxon>Euteleostomi</taxon>
        <taxon>Archelosauria</taxon>
        <taxon>Archosauria</taxon>
        <taxon>Dinosauria</taxon>
        <taxon>Saurischia</taxon>
        <taxon>Theropoda</taxon>
        <taxon>Coelurosauria</taxon>
        <taxon>Aves</taxon>
        <taxon>Neognathae</taxon>
        <taxon>Neoaves</taxon>
        <taxon>Columbimorphae</taxon>
        <taxon>Columbiformes</taxon>
        <taxon>Columbidae</taxon>
        <taxon>Columba</taxon>
    </lineage>
</organism>
<dbReference type="PANTHER" id="PTHR23003:SF6">
    <property type="entry name" value="HETEROGENEOUS NUCLEAR RIBONUCLEOPROTEIN M"/>
    <property type="match status" value="1"/>
</dbReference>
<dbReference type="InParanoid" id="A0A2I0LMA9"/>
<feature type="domain" description="RRM" evidence="4">
    <location>
        <begin position="516"/>
        <end position="592"/>
    </location>
</feature>
<dbReference type="InterPro" id="IPR024666">
    <property type="entry name" value="HnRNP_M_PY-NLS"/>
</dbReference>
<dbReference type="InterPro" id="IPR050374">
    <property type="entry name" value="RRT5_SRSF_SR"/>
</dbReference>
<dbReference type="EMBL" id="AKCR02000197">
    <property type="protein sequence ID" value="PKK18556.1"/>
    <property type="molecule type" value="Genomic_DNA"/>
</dbReference>
<feature type="region of interest" description="Disordered" evidence="3">
    <location>
        <begin position="1"/>
        <end position="24"/>
    </location>
</feature>